<keyword evidence="2" id="KW-1185">Reference proteome</keyword>
<proteinExistence type="predicted"/>
<gene>
    <name evidence="1" type="ORF">QFC21_003850</name>
</gene>
<protein>
    <submittedName>
        <fullName evidence="1">Uncharacterized protein</fullName>
    </submittedName>
</protein>
<organism evidence="1 2">
    <name type="scientific">Naganishia friedmannii</name>
    <dbReference type="NCBI Taxonomy" id="89922"/>
    <lineage>
        <taxon>Eukaryota</taxon>
        <taxon>Fungi</taxon>
        <taxon>Dikarya</taxon>
        <taxon>Basidiomycota</taxon>
        <taxon>Agaricomycotina</taxon>
        <taxon>Tremellomycetes</taxon>
        <taxon>Filobasidiales</taxon>
        <taxon>Filobasidiaceae</taxon>
        <taxon>Naganishia</taxon>
    </lineage>
</organism>
<dbReference type="EMBL" id="JASBWT010000012">
    <property type="protein sequence ID" value="KAJ9099848.1"/>
    <property type="molecule type" value="Genomic_DNA"/>
</dbReference>
<name>A0ACC2VKC3_9TREE</name>
<accession>A0ACC2VKC3</accession>
<reference evidence="1" key="1">
    <citation type="submission" date="2023-04" db="EMBL/GenBank/DDBJ databases">
        <title>Draft Genome sequencing of Naganishia species isolated from polar environments using Oxford Nanopore Technology.</title>
        <authorList>
            <person name="Leo P."/>
            <person name="Venkateswaran K."/>
        </authorList>
    </citation>
    <scope>NUCLEOTIDE SEQUENCE</scope>
    <source>
        <strain evidence="1">MNA-CCFEE 5423</strain>
    </source>
</reference>
<evidence type="ECO:0000313" key="2">
    <source>
        <dbReference type="Proteomes" id="UP001227268"/>
    </source>
</evidence>
<evidence type="ECO:0000313" key="1">
    <source>
        <dbReference type="EMBL" id="KAJ9099848.1"/>
    </source>
</evidence>
<dbReference type="Proteomes" id="UP001227268">
    <property type="component" value="Unassembled WGS sequence"/>
</dbReference>
<sequence length="820" mass="92513">MSHHDLPSHPTYNHSNPLLDTSTASAGEDAEYEEDYEEQRSESDVQVPMHLLNVPLVERGISLALSADTGPASEATTDVPEAAHLHTYTGNQPPKRQSAQRTKDICQGLRARDEAAAVQEQLSTRTKERDDGDATIQDERDRHRSKRVKTDYAEAVNVDDAEEDGQTGSSVLSDEPDESQNEDAASDEHSSAASDTWKDESYEAEWLEGVKNGVRGYSAPEESDDSEPPSSPMYYRHMESRSFEDQTAMREDIRRINLYIRGLKDNYTVVDRLGEGELATRRLVMRWYADRNKPNLGTFSSVYKAIDKHYSRHDNRYWQGAKEVPQDEASRKQLEQEAENEDTTSRMSDRLKVSSANTASSNVRHANGNASDGYVWVALKRIYVTSSPDRIQNELDIMEDLRSCRNVAQLITAFRDEDQVIISMPYQPNDDFRLFFRHLDPPNIRKYMRCLLRGLNDSHRRGIIHRDVKPANFLFDFASGHGVLVDFGLAERYYPPSKVTCQHAAATYLKPHGYRVPPNQANHAKVEQAIYDAKKRISAGRVGIPKNDDRPAVRANRAGTRGFRAPEVLLKCPDQTVAIDVWAAGIILLSILCQKFPVFVSSDDMEALLEIGSLFGQAQLEKAGILHNRIISTTVPSFTNSPNSLTELVCRLNPKIWEPPSLRATPAEAKAHIRAMDSALDLLKRLLVLDPTRRYTSHQALMHGFLQDDLPPDEKEKEEVLHAPGEGACKAFHWVNEEGLHFAMVERRPRMMQWGQGMAIGDKRKPVLSHISRRKRLMHILALPGSACPYHAGGIRPYMGTEEAEFMWNKPLPGKKQETT</sequence>
<comment type="caution">
    <text evidence="1">The sequence shown here is derived from an EMBL/GenBank/DDBJ whole genome shotgun (WGS) entry which is preliminary data.</text>
</comment>